<reference evidence="1 2" key="1">
    <citation type="journal article" date="2021" name="Sci. Rep.">
        <title>Genome sequencing of the multicellular alga Astrephomene provides insights into convergent evolution of germ-soma differentiation.</title>
        <authorList>
            <person name="Yamashita S."/>
            <person name="Yamamoto K."/>
            <person name="Matsuzaki R."/>
            <person name="Suzuki S."/>
            <person name="Yamaguchi H."/>
            <person name="Hirooka S."/>
            <person name="Minakuchi Y."/>
            <person name="Miyagishima S."/>
            <person name="Kawachi M."/>
            <person name="Toyoda A."/>
            <person name="Nozaki H."/>
        </authorList>
    </citation>
    <scope>NUCLEOTIDE SEQUENCE [LARGE SCALE GENOMIC DNA]</scope>
    <source>
        <strain evidence="1 2">NIES-4017</strain>
    </source>
</reference>
<sequence length="103" mass="11594">DLSDETGAGEIEGVIPSTWLTMTKLKTIDLSGHSKFCKDWHRIVSYKIMANYNIRGGHAGWTFPYKDGHGPSRQGVTITELNAFGWQWYDDRNGEAGYTRVIA</sequence>
<gene>
    <name evidence="1" type="ORF">Agub_g11532</name>
</gene>
<dbReference type="Proteomes" id="UP001054857">
    <property type="component" value="Unassembled WGS sequence"/>
</dbReference>
<evidence type="ECO:0000313" key="2">
    <source>
        <dbReference type="Proteomes" id="UP001054857"/>
    </source>
</evidence>
<comment type="caution">
    <text evidence="1">The sequence shown here is derived from an EMBL/GenBank/DDBJ whole genome shotgun (WGS) entry which is preliminary data.</text>
</comment>
<name>A0AAD3E143_9CHLO</name>
<keyword evidence="2" id="KW-1185">Reference proteome</keyword>
<feature type="non-terminal residue" evidence="1">
    <location>
        <position position="1"/>
    </location>
</feature>
<accession>A0AAD3E143</accession>
<proteinExistence type="predicted"/>
<dbReference type="AlphaFoldDB" id="A0AAD3E143"/>
<protein>
    <submittedName>
        <fullName evidence="1">Uncharacterized protein</fullName>
    </submittedName>
</protein>
<organism evidence="1 2">
    <name type="scientific">Astrephomene gubernaculifera</name>
    <dbReference type="NCBI Taxonomy" id="47775"/>
    <lineage>
        <taxon>Eukaryota</taxon>
        <taxon>Viridiplantae</taxon>
        <taxon>Chlorophyta</taxon>
        <taxon>core chlorophytes</taxon>
        <taxon>Chlorophyceae</taxon>
        <taxon>CS clade</taxon>
        <taxon>Chlamydomonadales</taxon>
        <taxon>Astrephomenaceae</taxon>
        <taxon>Astrephomene</taxon>
    </lineage>
</organism>
<feature type="non-terminal residue" evidence="1">
    <location>
        <position position="103"/>
    </location>
</feature>
<dbReference type="EMBL" id="BMAR01000030">
    <property type="protein sequence ID" value="GFR49471.1"/>
    <property type="molecule type" value="Genomic_DNA"/>
</dbReference>
<evidence type="ECO:0000313" key="1">
    <source>
        <dbReference type="EMBL" id="GFR49471.1"/>
    </source>
</evidence>